<keyword evidence="1" id="KW-0732">Signal</keyword>
<reference evidence="2" key="2">
    <citation type="submission" date="2021-04" db="EMBL/GenBank/DDBJ databases">
        <authorList>
            <person name="Zhang T."/>
            <person name="Zhang Y."/>
            <person name="Lu D."/>
            <person name="Zuo D."/>
            <person name="Du Z."/>
        </authorList>
    </citation>
    <scope>NUCLEOTIDE SEQUENCE</scope>
    <source>
        <strain evidence="2">JR1</strain>
    </source>
</reference>
<keyword evidence="3" id="KW-1185">Reference proteome</keyword>
<dbReference type="EMBL" id="JAGTAR010000048">
    <property type="protein sequence ID" value="MBR8538070.1"/>
    <property type="molecule type" value="Genomic_DNA"/>
</dbReference>
<proteinExistence type="predicted"/>
<dbReference type="AlphaFoldDB" id="A0A941FC53"/>
<feature type="signal peptide" evidence="1">
    <location>
        <begin position="1"/>
        <end position="30"/>
    </location>
</feature>
<evidence type="ECO:0000256" key="1">
    <source>
        <dbReference type="SAM" id="SignalP"/>
    </source>
</evidence>
<gene>
    <name evidence="2" type="ORF">KDU71_21045</name>
</gene>
<dbReference type="Pfam" id="PF11751">
    <property type="entry name" value="PorP_SprF"/>
    <property type="match status" value="1"/>
</dbReference>
<organism evidence="2 3">
    <name type="scientific">Carboxylicivirga sediminis</name>
    <dbReference type="NCBI Taxonomy" id="2006564"/>
    <lineage>
        <taxon>Bacteria</taxon>
        <taxon>Pseudomonadati</taxon>
        <taxon>Bacteroidota</taxon>
        <taxon>Bacteroidia</taxon>
        <taxon>Marinilabiliales</taxon>
        <taxon>Marinilabiliaceae</taxon>
        <taxon>Carboxylicivirga</taxon>
    </lineage>
</organism>
<comment type="caution">
    <text evidence="2">The sequence shown here is derived from an EMBL/GenBank/DDBJ whole genome shotgun (WGS) entry which is preliminary data.</text>
</comment>
<dbReference type="RefSeq" id="WP_317195179.1">
    <property type="nucleotide sequence ID" value="NZ_JAGTAR010000048.1"/>
</dbReference>
<accession>A0A941FC53</accession>
<protein>
    <submittedName>
        <fullName evidence="2">Type IX secretion system membrane protein PorP/SprF</fullName>
    </submittedName>
</protein>
<dbReference type="InterPro" id="IPR019861">
    <property type="entry name" value="PorP/SprF_Bacteroidetes"/>
</dbReference>
<feature type="chain" id="PRO_5036814810" evidence="1">
    <location>
        <begin position="31"/>
        <end position="334"/>
    </location>
</feature>
<evidence type="ECO:0000313" key="2">
    <source>
        <dbReference type="EMBL" id="MBR8538070.1"/>
    </source>
</evidence>
<dbReference type="NCBIfam" id="TIGR03519">
    <property type="entry name" value="T9SS_PorP_fam"/>
    <property type="match status" value="1"/>
</dbReference>
<dbReference type="Proteomes" id="UP000679220">
    <property type="component" value="Unassembled WGS sequence"/>
</dbReference>
<name>A0A941FC53_9BACT</name>
<sequence length="334" mass="37672">MWLNSRIKYCRITHCMVFLSCLLLPCCLFAQSDLISSQYMNSQLMINPAYAGVRNAFSINALSRQQWMGIRNAPTTYAINMHSPLNKRMASVGASVLHYQSGPVQHNELTAAYSYLLRLNHQMFISLGISAQVNHYNVGLRDLDVIEDNDPSFQNNLDNAFKPNFGAGIFIYSPQFYFGVSVPKILNSRLSLEETGGVVLEQVTSAYIASGYAFSVSKEVILKPSLLGRYRPSATSSFDVNMQMMYKNLFWIGASYRLNNTLAALLNVQVTETLAVGYSYDFAVGDKVNFGVGSHEVSLTFDSDKLIKRNRDRRFNKKKVTKKEDKAVQSIRYF</sequence>
<evidence type="ECO:0000313" key="3">
    <source>
        <dbReference type="Proteomes" id="UP000679220"/>
    </source>
</evidence>
<reference evidence="2" key="1">
    <citation type="journal article" date="2018" name="Int. J. Syst. Evol. Microbiol.">
        <title>Carboxylicivirga sediminis sp. nov., isolated from coastal sediment.</title>
        <authorList>
            <person name="Wang F.Q."/>
            <person name="Ren L.H."/>
            <person name="Zou R.J."/>
            <person name="Sun Y.Z."/>
            <person name="Liu X.J."/>
            <person name="Jiang F."/>
            <person name="Liu L.J."/>
        </authorList>
    </citation>
    <scope>NUCLEOTIDE SEQUENCE</scope>
    <source>
        <strain evidence="2">JR1</strain>
    </source>
</reference>